<accession>A0A6F9Y2C6</accession>
<dbReference type="Gene3D" id="1.10.260.40">
    <property type="entry name" value="lambda repressor-like DNA-binding domains"/>
    <property type="match status" value="1"/>
</dbReference>
<sequence length="111" mass="12595">MSKELGKKLESLRESKGWSKTYVSKSIGISNMQTYANYEYGYRDPDLDTLKKISSLYHVSVDSLLGIKGGGKEYDIDEMIDNAMMFKGEPLTDNDREILRGVIEGYLKAKK</sequence>
<dbReference type="RefSeq" id="WP_172576720.1">
    <property type="nucleotide sequence ID" value="NZ_BLAP01000013.1"/>
</dbReference>
<evidence type="ECO:0000313" key="3">
    <source>
        <dbReference type="EMBL" id="GET11588.1"/>
    </source>
</evidence>
<dbReference type="SUPFAM" id="SSF47413">
    <property type="entry name" value="lambda repressor-like DNA-binding domains"/>
    <property type="match status" value="1"/>
</dbReference>
<reference evidence="3" key="1">
    <citation type="submission" date="2019-10" db="EMBL/GenBank/DDBJ databases">
        <title>Lactobacillus agilis SN811 Whole Genome Sequencing Project.</title>
        <authorList>
            <person name="Suzuki S."/>
            <person name="Endo A."/>
            <person name="Maeno S."/>
            <person name="Shiwa Y."/>
            <person name="Matsutani M."/>
            <person name="Kajikawa A."/>
        </authorList>
    </citation>
    <scope>NUCLEOTIDE SEQUENCE</scope>
    <source>
        <strain evidence="3">SN811</strain>
    </source>
</reference>
<feature type="domain" description="HTH cro/C1-type" evidence="2">
    <location>
        <begin position="9"/>
        <end position="64"/>
    </location>
</feature>
<gene>
    <name evidence="3" type="primary">xre_1</name>
    <name evidence="3" type="ORF">SN811_00880</name>
</gene>
<evidence type="ECO:0000259" key="2">
    <source>
        <dbReference type="PROSITE" id="PS50943"/>
    </source>
</evidence>
<dbReference type="PROSITE" id="PS50943">
    <property type="entry name" value="HTH_CROC1"/>
    <property type="match status" value="1"/>
</dbReference>
<organism evidence="3">
    <name type="scientific">Ligilactobacillus agilis</name>
    <dbReference type="NCBI Taxonomy" id="1601"/>
    <lineage>
        <taxon>Bacteria</taxon>
        <taxon>Bacillati</taxon>
        <taxon>Bacillota</taxon>
        <taxon>Bacilli</taxon>
        <taxon>Lactobacillales</taxon>
        <taxon>Lactobacillaceae</taxon>
        <taxon>Ligilactobacillus</taxon>
    </lineage>
</organism>
<name>A0A6F9Y2C6_9LACO</name>
<dbReference type="PANTHER" id="PTHR46558">
    <property type="entry name" value="TRACRIPTIONAL REGULATORY PROTEIN-RELATED-RELATED"/>
    <property type="match status" value="1"/>
</dbReference>
<comment type="caution">
    <text evidence="3">The sequence shown here is derived from an EMBL/GenBank/DDBJ whole genome shotgun (WGS) entry which is preliminary data.</text>
</comment>
<dbReference type="InterPro" id="IPR010982">
    <property type="entry name" value="Lambda_DNA-bd_dom_sf"/>
</dbReference>
<dbReference type="GO" id="GO:0003677">
    <property type="term" value="F:DNA binding"/>
    <property type="evidence" value="ECO:0007669"/>
    <property type="project" value="UniProtKB-KW"/>
</dbReference>
<dbReference type="AlphaFoldDB" id="A0A6F9Y2C6"/>
<protein>
    <submittedName>
        <fullName evidence="3">XRE family transcriptional regulator</fullName>
    </submittedName>
</protein>
<dbReference type="PANTHER" id="PTHR46558:SF11">
    <property type="entry name" value="HTH-TYPE TRANSCRIPTIONAL REGULATOR XRE"/>
    <property type="match status" value="1"/>
</dbReference>
<evidence type="ECO:0000256" key="1">
    <source>
        <dbReference type="ARBA" id="ARBA00023125"/>
    </source>
</evidence>
<dbReference type="Pfam" id="PF01381">
    <property type="entry name" value="HTH_3"/>
    <property type="match status" value="1"/>
</dbReference>
<proteinExistence type="predicted"/>
<dbReference type="EMBL" id="BLAP01000013">
    <property type="protein sequence ID" value="GET11588.1"/>
    <property type="molecule type" value="Genomic_DNA"/>
</dbReference>
<keyword evidence="1" id="KW-0238">DNA-binding</keyword>
<dbReference type="InterPro" id="IPR001387">
    <property type="entry name" value="Cro/C1-type_HTH"/>
</dbReference>
<dbReference type="CDD" id="cd00093">
    <property type="entry name" value="HTH_XRE"/>
    <property type="match status" value="1"/>
</dbReference>
<dbReference type="SMART" id="SM00530">
    <property type="entry name" value="HTH_XRE"/>
    <property type="match status" value="1"/>
</dbReference>
<dbReference type="Proteomes" id="UP000494160">
    <property type="component" value="Unassembled WGS sequence"/>
</dbReference>